<dbReference type="Gene3D" id="1.10.12.10">
    <property type="entry name" value="Lyase 2-enoyl-coa Hydratase, Chain A, domain 2"/>
    <property type="match status" value="1"/>
</dbReference>
<dbReference type="NCBIfam" id="NF004635">
    <property type="entry name" value="PRK05981.1"/>
    <property type="match status" value="1"/>
</dbReference>
<dbReference type="SUPFAM" id="SSF52096">
    <property type="entry name" value="ClpP/crotonase"/>
    <property type="match status" value="1"/>
</dbReference>
<sequence length="263" mass="28366">MSKDWVGREIHDGIGVLTLNRPEVMNAVSPGVVAVFQEAFVELTRPGSGVRCLVVTGTGRGFSSGADLSEDSGNDVPADGAASVLQRVYHPLLRLLRDCELPIVTAVNGAAVGAGMSLAMMGDIIVCARSAYFLQAFRRIGLVPDCGSSWLLPRFVGAARAREMSMLGNKITAEQALEWGLVNRVFDDAQLMPEALSLARQLADGPVSALAKIRRLYWETSGNSFEEQLELEDRLQQIASKGAEFAEGVAAFREKRPADFRAI</sequence>
<keyword evidence="3" id="KW-1185">Reference proteome</keyword>
<dbReference type="Gene3D" id="3.90.226.10">
    <property type="entry name" value="2-enoyl-CoA Hydratase, Chain A, domain 1"/>
    <property type="match status" value="1"/>
</dbReference>
<organism evidence="2 3">
    <name type="scientific">Pseudaminobacter soli</name>
    <name type="common">ex Zhang et al. 2022</name>
    <dbReference type="NCBI Taxonomy" id="2831468"/>
    <lineage>
        <taxon>Bacteria</taxon>
        <taxon>Pseudomonadati</taxon>
        <taxon>Pseudomonadota</taxon>
        <taxon>Alphaproteobacteria</taxon>
        <taxon>Hyphomicrobiales</taxon>
        <taxon>Phyllobacteriaceae</taxon>
        <taxon>Pseudaminobacter</taxon>
    </lineage>
</organism>
<proteinExistence type="inferred from homology"/>
<comment type="caution">
    <text evidence="2">The sequence shown here is derived from an EMBL/GenBank/DDBJ whole genome shotgun (WGS) entry which is preliminary data.</text>
</comment>
<dbReference type="PANTHER" id="PTHR43459:SF1">
    <property type="entry name" value="EG:BACN32G11.4 PROTEIN"/>
    <property type="match status" value="1"/>
</dbReference>
<name>A0A942IB69_9HYPH</name>
<gene>
    <name evidence="2" type="ORF">KEU06_25655</name>
</gene>
<dbReference type="PANTHER" id="PTHR43459">
    <property type="entry name" value="ENOYL-COA HYDRATASE"/>
    <property type="match status" value="1"/>
</dbReference>
<dbReference type="CDD" id="cd06558">
    <property type="entry name" value="crotonase-like"/>
    <property type="match status" value="1"/>
</dbReference>
<comment type="similarity">
    <text evidence="1">Belongs to the enoyl-CoA hydratase/isomerase family.</text>
</comment>
<evidence type="ECO:0000256" key="1">
    <source>
        <dbReference type="ARBA" id="ARBA00005254"/>
    </source>
</evidence>
<accession>A0A942IB69</accession>
<dbReference type="AlphaFoldDB" id="A0A942IB69"/>
<evidence type="ECO:0000313" key="2">
    <source>
        <dbReference type="EMBL" id="MBS3651995.1"/>
    </source>
</evidence>
<dbReference type="InterPro" id="IPR029045">
    <property type="entry name" value="ClpP/crotonase-like_dom_sf"/>
</dbReference>
<protein>
    <submittedName>
        <fullName evidence="2">Enoyl-CoA hydratase/isomerase</fullName>
    </submittedName>
</protein>
<dbReference type="EMBL" id="JAGWCR010000018">
    <property type="protein sequence ID" value="MBS3651995.1"/>
    <property type="molecule type" value="Genomic_DNA"/>
</dbReference>
<reference evidence="2" key="1">
    <citation type="submission" date="2021-04" db="EMBL/GenBank/DDBJ databases">
        <title>Pseudaminobacter soli sp. nov., isolated from paddy soil contaminated by heavy metals.</title>
        <authorList>
            <person name="Zhang K."/>
        </authorList>
    </citation>
    <scope>NUCLEOTIDE SEQUENCE</scope>
    <source>
        <strain evidence="2">19-2017</strain>
    </source>
</reference>
<evidence type="ECO:0000313" key="3">
    <source>
        <dbReference type="Proteomes" id="UP000680348"/>
    </source>
</evidence>
<dbReference type="Proteomes" id="UP000680348">
    <property type="component" value="Unassembled WGS sequence"/>
</dbReference>
<dbReference type="Pfam" id="PF00378">
    <property type="entry name" value="ECH_1"/>
    <property type="match status" value="1"/>
</dbReference>
<dbReference type="InterPro" id="IPR014748">
    <property type="entry name" value="Enoyl-CoA_hydra_C"/>
</dbReference>
<dbReference type="GO" id="GO:0003824">
    <property type="term" value="F:catalytic activity"/>
    <property type="evidence" value="ECO:0007669"/>
    <property type="project" value="UniProtKB-ARBA"/>
</dbReference>
<dbReference type="InterPro" id="IPR001753">
    <property type="entry name" value="Enoyl-CoA_hydra/iso"/>
</dbReference>
<dbReference type="RefSeq" id="WP_188257553.1">
    <property type="nucleotide sequence ID" value="NZ_JABVCF010000018.1"/>
</dbReference>